<feature type="region of interest" description="Disordered" evidence="3">
    <location>
        <begin position="178"/>
        <end position="232"/>
    </location>
</feature>
<keyword evidence="1" id="KW-0479">Metal-binding</keyword>
<organism evidence="4 5">
    <name type="scientific">Actinidia rufa</name>
    <dbReference type="NCBI Taxonomy" id="165716"/>
    <lineage>
        <taxon>Eukaryota</taxon>
        <taxon>Viridiplantae</taxon>
        <taxon>Streptophyta</taxon>
        <taxon>Embryophyta</taxon>
        <taxon>Tracheophyta</taxon>
        <taxon>Spermatophyta</taxon>
        <taxon>Magnoliopsida</taxon>
        <taxon>eudicotyledons</taxon>
        <taxon>Gunneridae</taxon>
        <taxon>Pentapetalae</taxon>
        <taxon>asterids</taxon>
        <taxon>Ericales</taxon>
        <taxon>Actinidiaceae</taxon>
        <taxon>Actinidia</taxon>
    </lineage>
</organism>
<dbReference type="OrthoDB" id="1876167at2759"/>
<dbReference type="Proteomes" id="UP000585474">
    <property type="component" value="Unassembled WGS sequence"/>
</dbReference>
<proteinExistence type="predicted"/>
<dbReference type="EMBL" id="BJWL01000024">
    <property type="protein sequence ID" value="GFZ14011.1"/>
    <property type="molecule type" value="Genomic_DNA"/>
</dbReference>
<accession>A0A7J0GTG6</accession>
<feature type="coiled-coil region" evidence="2">
    <location>
        <begin position="1"/>
        <end position="35"/>
    </location>
</feature>
<reference evidence="4 5" key="1">
    <citation type="submission" date="2019-07" db="EMBL/GenBank/DDBJ databases">
        <title>De Novo Assembly of kiwifruit Actinidia rufa.</title>
        <authorList>
            <person name="Sugita-Konishi S."/>
            <person name="Sato K."/>
            <person name="Mori E."/>
            <person name="Abe Y."/>
            <person name="Kisaki G."/>
            <person name="Hamano K."/>
            <person name="Suezawa K."/>
            <person name="Otani M."/>
            <person name="Fukuda T."/>
            <person name="Manabe T."/>
            <person name="Gomi K."/>
            <person name="Tabuchi M."/>
            <person name="Akimitsu K."/>
            <person name="Kataoka I."/>
        </authorList>
    </citation>
    <scope>NUCLEOTIDE SEQUENCE [LARGE SCALE GENOMIC DNA]</scope>
    <source>
        <strain evidence="5">cv. Fuchu</strain>
    </source>
</reference>
<evidence type="ECO:0000313" key="4">
    <source>
        <dbReference type="EMBL" id="GFZ14011.1"/>
    </source>
</evidence>
<sequence length="322" mass="34713">MQELSELKKSLNVEVEQLRSEFQELKTTLHQQQEDVTASLRNLGDISGEVKEAKGAEVESNDEKVQDLPKEDIVQLRHQVCGDGVGELTVTSTAFKVSLSTGRLAPPQSPYSPSGYPLTGLIPPPDILGRFPSTVKAAREKSRKFYKALMQHKVTVTGNVEAETLIKKLIKARKHAEAWPENVAAGQGSPEMENNGAVGTSGGKKKKRRGGKKGKNGSGGSSSSGALASTGSQNQSVCPVQLANQTNLDATHQHPTNYMSDPVYVAGYSAAHPSKYCGPTYCVPSSPYTYVFVLPKVYLVQATPLDSFQILSDENPNACHIM</sequence>
<evidence type="ECO:0000256" key="2">
    <source>
        <dbReference type="SAM" id="Coils"/>
    </source>
</evidence>
<feature type="compositionally biased region" description="Basic residues" evidence="3">
    <location>
        <begin position="203"/>
        <end position="215"/>
    </location>
</feature>
<dbReference type="PANTHER" id="PTHR45868:SF80">
    <property type="entry name" value="F15K9.8-RELATED"/>
    <property type="match status" value="1"/>
</dbReference>
<dbReference type="PANTHER" id="PTHR45868">
    <property type="entry name" value="HEAVY METAL-ASSOCIATED ISOPRENYLATED PLANT PROTEIN 33-RELATED"/>
    <property type="match status" value="1"/>
</dbReference>
<evidence type="ECO:0000256" key="1">
    <source>
        <dbReference type="ARBA" id="ARBA00022723"/>
    </source>
</evidence>
<dbReference type="GO" id="GO:0046872">
    <property type="term" value="F:metal ion binding"/>
    <property type="evidence" value="ECO:0007669"/>
    <property type="project" value="UniProtKB-KW"/>
</dbReference>
<keyword evidence="5" id="KW-1185">Reference proteome</keyword>
<dbReference type="AlphaFoldDB" id="A0A7J0GTG6"/>
<evidence type="ECO:0000313" key="5">
    <source>
        <dbReference type="Proteomes" id="UP000585474"/>
    </source>
</evidence>
<feature type="compositionally biased region" description="Low complexity" evidence="3">
    <location>
        <begin position="223"/>
        <end position="232"/>
    </location>
</feature>
<protein>
    <submittedName>
        <fullName evidence="4">Heavy metal transport/detoxification superfamily protein</fullName>
    </submittedName>
</protein>
<name>A0A7J0GTG6_9ERIC</name>
<keyword evidence="2" id="KW-0175">Coiled coil</keyword>
<comment type="caution">
    <text evidence="4">The sequence shown here is derived from an EMBL/GenBank/DDBJ whole genome shotgun (WGS) entry which is preliminary data.</text>
</comment>
<evidence type="ECO:0000256" key="3">
    <source>
        <dbReference type="SAM" id="MobiDB-lite"/>
    </source>
</evidence>
<gene>
    <name evidence="4" type="ORF">Acr_24g0002010</name>
</gene>